<comment type="caution">
    <text evidence="1">The sequence shown here is derived from an EMBL/GenBank/DDBJ whole genome shotgun (WGS) entry which is preliminary data.</text>
</comment>
<name>A0A5B7JK10_PORTR</name>
<accession>A0A5B7JK10</accession>
<protein>
    <submittedName>
        <fullName evidence="1">Uncharacterized protein</fullName>
    </submittedName>
</protein>
<dbReference type="Proteomes" id="UP000324222">
    <property type="component" value="Unassembled WGS sequence"/>
</dbReference>
<evidence type="ECO:0000313" key="2">
    <source>
        <dbReference type="Proteomes" id="UP000324222"/>
    </source>
</evidence>
<keyword evidence="2" id="KW-1185">Reference proteome</keyword>
<reference evidence="1 2" key="1">
    <citation type="submission" date="2019-05" db="EMBL/GenBank/DDBJ databases">
        <title>Another draft genome of Portunus trituberculatus and its Hox gene families provides insights of decapod evolution.</title>
        <authorList>
            <person name="Jeong J.-H."/>
            <person name="Song I."/>
            <person name="Kim S."/>
            <person name="Choi T."/>
            <person name="Kim D."/>
            <person name="Ryu S."/>
            <person name="Kim W."/>
        </authorList>
    </citation>
    <scope>NUCLEOTIDE SEQUENCE [LARGE SCALE GENOMIC DNA]</scope>
    <source>
        <tissue evidence="1">Muscle</tissue>
    </source>
</reference>
<sequence>MLMFSEFWVNSCVPQCCSLNR</sequence>
<proteinExistence type="predicted"/>
<dbReference type="AlphaFoldDB" id="A0A5B7JK10"/>
<dbReference type="EMBL" id="VSRR010108691">
    <property type="protein sequence ID" value="MPC97120.1"/>
    <property type="molecule type" value="Genomic_DNA"/>
</dbReference>
<gene>
    <name evidence="1" type="ORF">E2C01_092413</name>
</gene>
<organism evidence="1 2">
    <name type="scientific">Portunus trituberculatus</name>
    <name type="common">Swimming crab</name>
    <name type="synonym">Neptunus trituberculatus</name>
    <dbReference type="NCBI Taxonomy" id="210409"/>
    <lineage>
        <taxon>Eukaryota</taxon>
        <taxon>Metazoa</taxon>
        <taxon>Ecdysozoa</taxon>
        <taxon>Arthropoda</taxon>
        <taxon>Crustacea</taxon>
        <taxon>Multicrustacea</taxon>
        <taxon>Malacostraca</taxon>
        <taxon>Eumalacostraca</taxon>
        <taxon>Eucarida</taxon>
        <taxon>Decapoda</taxon>
        <taxon>Pleocyemata</taxon>
        <taxon>Brachyura</taxon>
        <taxon>Eubrachyura</taxon>
        <taxon>Portunoidea</taxon>
        <taxon>Portunidae</taxon>
        <taxon>Portuninae</taxon>
        <taxon>Portunus</taxon>
    </lineage>
</organism>
<evidence type="ECO:0000313" key="1">
    <source>
        <dbReference type="EMBL" id="MPC97120.1"/>
    </source>
</evidence>